<evidence type="ECO:0000259" key="1">
    <source>
        <dbReference type="Pfam" id="PF08241"/>
    </source>
</evidence>
<dbReference type="CDD" id="cd02440">
    <property type="entry name" value="AdoMet_MTases"/>
    <property type="match status" value="1"/>
</dbReference>
<proteinExistence type="predicted"/>
<dbReference type="EMBL" id="JRYR02000001">
    <property type="protein sequence ID" value="OHX68183.1"/>
    <property type="molecule type" value="Genomic_DNA"/>
</dbReference>
<dbReference type="Gene3D" id="3.40.50.150">
    <property type="entry name" value="Vaccinia Virus protein VP39"/>
    <property type="match status" value="1"/>
</dbReference>
<dbReference type="InterPro" id="IPR029063">
    <property type="entry name" value="SAM-dependent_MTases_sf"/>
</dbReference>
<keyword evidence="3" id="KW-1185">Reference proteome</keyword>
<dbReference type="Proteomes" id="UP000179797">
    <property type="component" value="Unassembled WGS sequence"/>
</dbReference>
<comment type="caution">
    <text evidence="2">The sequence shown here is derived from an EMBL/GenBank/DDBJ whole genome shotgun (WGS) entry which is preliminary data.</text>
</comment>
<name>A0A1S1Z4V2_FLAPC</name>
<gene>
    <name evidence="2" type="ORF">NH26_18435</name>
</gene>
<evidence type="ECO:0000313" key="3">
    <source>
        <dbReference type="Proteomes" id="UP000179797"/>
    </source>
</evidence>
<evidence type="ECO:0000313" key="2">
    <source>
        <dbReference type="EMBL" id="OHX68183.1"/>
    </source>
</evidence>
<feature type="domain" description="Methyltransferase type 11" evidence="1">
    <location>
        <begin position="46"/>
        <end position="142"/>
    </location>
</feature>
<sequence length="213" mass="24196">MEGNVAFYENMPIKVFKHFADQIGLAKGEDLDQIYTTISNGKEIMEFGSGYGRIVKSLKKKGFKGNLYAVEIVDGLVEKLKLEEDDQVKVIHSDLRSLQWEENSLDYILWMWSGILELTSKEQEEVICKAYKWLKKGGAFIIECPMDKAISKVGMLSNDKKIVVEQEWGVLNATLVEAEDVAFYSSKAGFESHSLHTYCTTTDLTRAIYTLKK</sequence>
<dbReference type="SUPFAM" id="SSF53335">
    <property type="entry name" value="S-adenosyl-L-methionine-dependent methyltransferases"/>
    <property type="match status" value="1"/>
</dbReference>
<dbReference type="GO" id="GO:0008757">
    <property type="term" value="F:S-adenosylmethionine-dependent methyltransferase activity"/>
    <property type="evidence" value="ECO:0007669"/>
    <property type="project" value="InterPro"/>
</dbReference>
<protein>
    <recommendedName>
        <fullName evidence="1">Methyltransferase type 11 domain-containing protein</fullName>
    </recommendedName>
</protein>
<dbReference type="Pfam" id="PF08241">
    <property type="entry name" value="Methyltransf_11"/>
    <property type="match status" value="1"/>
</dbReference>
<dbReference type="AlphaFoldDB" id="A0A1S1Z4V2"/>
<organism evidence="2 3">
    <name type="scientific">Flammeovirga pacifica</name>
    <dbReference type="NCBI Taxonomy" id="915059"/>
    <lineage>
        <taxon>Bacteria</taxon>
        <taxon>Pseudomonadati</taxon>
        <taxon>Bacteroidota</taxon>
        <taxon>Cytophagia</taxon>
        <taxon>Cytophagales</taxon>
        <taxon>Flammeovirgaceae</taxon>
        <taxon>Flammeovirga</taxon>
    </lineage>
</organism>
<dbReference type="STRING" id="915059.NH26_18435"/>
<reference evidence="2 3" key="1">
    <citation type="journal article" date="2012" name="Int. J. Syst. Evol. Microbiol.">
        <title>Flammeovirga pacifica sp. nov., isolated from deep-sea sediment.</title>
        <authorList>
            <person name="Xu H."/>
            <person name="Fu Y."/>
            <person name="Yang N."/>
            <person name="Ding Z."/>
            <person name="Lai Q."/>
            <person name="Zeng R."/>
        </authorList>
    </citation>
    <scope>NUCLEOTIDE SEQUENCE [LARGE SCALE GENOMIC DNA]</scope>
    <source>
        <strain evidence="3">DSM 24597 / LMG 26175 / WPAGA1</strain>
    </source>
</reference>
<accession>A0A1S1Z4V2</accession>
<dbReference type="PANTHER" id="PTHR43861:SF1">
    <property type="entry name" value="TRANS-ACONITATE 2-METHYLTRANSFERASE"/>
    <property type="match status" value="1"/>
</dbReference>
<dbReference type="PANTHER" id="PTHR43861">
    <property type="entry name" value="TRANS-ACONITATE 2-METHYLTRANSFERASE-RELATED"/>
    <property type="match status" value="1"/>
</dbReference>
<dbReference type="RefSeq" id="WP_044223397.1">
    <property type="nucleotide sequence ID" value="NZ_JRYR02000001.1"/>
</dbReference>
<dbReference type="InterPro" id="IPR013216">
    <property type="entry name" value="Methyltransf_11"/>
</dbReference>